<name>A0ABQ5B8C6_9ASTR</name>
<reference evidence="1" key="2">
    <citation type="submission" date="2022-01" db="EMBL/GenBank/DDBJ databases">
        <authorList>
            <person name="Yamashiro T."/>
            <person name="Shiraishi A."/>
            <person name="Satake H."/>
            <person name="Nakayama K."/>
        </authorList>
    </citation>
    <scope>NUCLEOTIDE SEQUENCE</scope>
</reference>
<organism evidence="1 2">
    <name type="scientific">Tanacetum coccineum</name>
    <dbReference type="NCBI Taxonomy" id="301880"/>
    <lineage>
        <taxon>Eukaryota</taxon>
        <taxon>Viridiplantae</taxon>
        <taxon>Streptophyta</taxon>
        <taxon>Embryophyta</taxon>
        <taxon>Tracheophyta</taxon>
        <taxon>Spermatophyta</taxon>
        <taxon>Magnoliopsida</taxon>
        <taxon>eudicotyledons</taxon>
        <taxon>Gunneridae</taxon>
        <taxon>Pentapetalae</taxon>
        <taxon>asterids</taxon>
        <taxon>campanulids</taxon>
        <taxon>Asterales</taxon>
        <taxon>Asteraceae</taxon>
        <taxon>Asteroideae</taxon>
        <taxon>Anthemideae</taxon>
        <taxon>Anthemidinae</taxon>
        <taxon>Tanacetum</taxon>
    </lineage>
</organism>
<keyword evidence="2" id="KW-1185">Reference proteome</keyword>
<comment type="caution">
    <text evidence="1">The sequence shown here is derived from an EMBL/GenBank/DDBJ whole genome shotgun (WGS) entry which is preliminary data.</text>
</comment>
<dbReference type="Proteomes" id="UP001151760">
    <property type="component" value="Unassembled WGS sequence"/>
</dbReference>
<dbReference type="EMBL" id="BQNB010013018">
    <property type="protein sequence ID" value="GJT10826.1"/>
    <property type="molecule type" value="Genomic_DNA"/>
</dbReference>
<evidence type="ECO:0000313" key="2">
    <source>
        <dbReference type="Proteomes" id="UP001151760"/>
    </source>
</evidence>
<sequence>MEEINNFQQEPDESLFRAWERFKELLMKYPRYYLTNMQEVILFYNGLDVPTRQILDSKGAIPSKTAADAKIAIQEITEYSQKWHNGTSSRARMYAAQGGCELKQVTQTKQKDCPQKEKGKTLEEAYYTQFGAPYQLGGQYIAARPGFYQRNNGNSSYLDRRTNLEESLTKFMAESAKRHEENSNIINGIRASTDATIRNQGASIKTLEIQIGQMSKVLQERGFGSLPSSTETNPRDQVKSISTTKADFFGIHQIGCGPYAREAQDVKILDAYDHTLPQKEKDPRSFTLPYFIHNIYFDKALVDLGARVSVMPFSTYTKLGLGILSHTSFIILDIPEDDDVPLILRRPFLSTAHSKIDVFKRKITLRYKYVIDDLLPSVPINLLSKSFYYSIIRDKDKRESHARTLIDIPVFVRSFSIILGFTIIDDNDMTKDVVLRIRFCKKNASCQRIMKKFALGVN</sequence>
<dbReference type="PANTHER" id="PTHR33067">
    <property type="entry name" value="RNA-DIRECTED DNA POLYMERASE-RELATED"/>
    <property type="match status" value="1"/>
</dbReference>
<gene>
    <name evidence="1" type="ORF">Tco_0857868</name>
</gene>
<protein>
    <submittedName>
        <fullName evidence="1">Uncharacterized protein</fullName>
    </submittedName>
</protein>
<accession>A0ABQ5B8C6</accession>
<reference evidence="1" key="1">
    <citation type="journal article" date="2022" name="Int. J. Mol. Sci.">
        <title>Draft Genome of Tanacetum Coccineum: Genomic Comparison of Closely Related Tanacetum-Family Plants.</title>
        <authorList>
            <person name="Yamashiro T."/>
            <person name="Shiraishi A."/>
            <person name="Nakayama K."/>
            <person name="Satake H."/>
        </authorList>
    </citation>
    <scope>NUCLEOTIDE SEQUENCE</scope>
</reference>
<dbReference type="PANTHER" id="PTHR33067:SF9">
    <property type="entry name" value="RNA-DIRECTED DNA POLYMERASE"/>
    <property type="match status" value="1"/>
</dbReference>
<evidence type="ECO:0000313" key="1">
    <source>
        <dbReference type="EMBL" id="GJT10826.1"/>
    </source>
</evidence>
<proteinExistence type="predicted"/>